<gene>
    <name evidence="2" type="ORF">HNR67_008130</name>
</gene>
<feature type="compositionally biased region" description="Pro residues" evidence="1">
    <location>
        <begin position="247"/>
        <end position="277"/>
    </location>
</feature>
<feature type="region of interest" description="Disordered" evidence="1">
    <location>
        <begin position="158"/>
        <end position="422"/>
    </location>
</feature>
<keyword evidence="3" id="KW-1185">Reference proteome</keyword>
<dbReference type="Proteomes" id="UP000533598">
    <property type="component" value="Unassembled WGS sequence"/>
</dbReference>
<dbReference type="EMBL" id="JACHMH010000001">
    <property type="protein sequence ID" value="MBB4682012.1"/>
    <property type="molecule type" value="Genomic_DNA"/>
</dbReference>
<feature type="compositionally biased region" description="Low complexity" evidence="1">
    <location>
        <begin position="311"/>
        <end position="344"/>
    </location>
</feature>
<dbReference type="AlphaFoldDB" id="A0A7W7FY53"/>
<protein>
    <submittedName>
        <fullName evidence="2">Putative SpoU family rRNA methylase</fullName>
    </submittedName>
</protein>
<proteinExistence type="predicted"/>
<organism evidence="2 3">
    <name type="scientific">Crossiella cryophila</name>
    <dbReference type="NCBI Taxonomy" id="43355"/>
    <lineage>
        <taxon>Bacteria</taxon>
        <taxon>Bacillati</taxon>
        <taxon>Actinomycetota</taxon>
        <taxon>Actinomycetes</taxon>
        <taxon>Pseudonocardiales</taxon>
        <taxon>Pseudonocardiaceae</taxon>
        <taxon>Crossiella</taxon>
    </lineage>
</organism>
<name>A0A7W7FY53_9PSEU</name>
<evidence type="ECO:0000313" key="2">
    <source>
        <dbReference type="EMBL" id="MBB4682012.1"/>
    </source>
</evidence>
<feature type="compositionally biased region" description="Gly residues" evidence="1">
    <location>
        <begin position="279"/>
        <end position="304"/>
    </location>
</feature>
<comment type="caution">
    <text evidence="2">The sequence shown here is derived from an EMBL/GenBank/DDBJ whole genome shotgun (WGS) entry which is preliminary data.</text>
</comment>
<accession>A0A7W7FY53</accession>
<sequence>MDYTTMEIEQQVRLIEAEVGGGRVQQVTKAREMWTALHSQLSQAGTDLHGRGQELAQHWLDSAGHLFGDQVQAGVTSLTDWTDRIATEPASALANLAVALPQAHAGVMATWEWFQKAVQLAPAMEAELRKQASQNAGVPMNQLAALFTQTAEATTNALGTDWRGPQNAAAPTSAPGGPDAPASPANATDAAPGGPTGAPPGGPTGAPPGGPAGAPPGGAPSAPPGGAPGAPPPPPTGPGLAGDTPTPTVPKPPIPPPLPSLPPPVNTPPLPLLPPVPTGGLGGAGGLAGARGGGRPPGLKGAGILGPPNIPRAAAMGAAANLAAPPEAPVASAGSTGTANTANSMSRGAGGIPPMAPPLGGAGVGGNQPKPGSGAAKNAGATPGKGVRRGIPGVPARLGGQSAGVGAVPTGSRRRRAEETTTIELLDEEMWRVEGAPAASAVVQPEQPRGRRRAR</sequence>
<feature type="compositionally biased region" description="Pro residues" evidence="1">
    <location>
        <begin position="197"/>
        <end position="237"/>
    </location>
</feature>
<evidence type="ECO:0000313" key="3">
    <source>
        <dbReference type="Proteomes" id="UP000533598"/>
    </source>
</evidence>
<dbReference type="GO" id="GO:0032259">
    <property type="term" value="P:methylation"/>
    <property type="evidence" value="ECO:0007669"/>
    <property type="project" value="UniProtKB-KW"/>
</dbReference>
<feature type="compositionally biased region" description="Low complexity" evidence="1">
    <location>
        <begin position="167"/>
        <end position="193"/>
    </location>
</feature>
<keyword evidence="2" id="KW-0489">Methyltransferase</keyword>
<reference evidence="2 3" key="1">
    <citation type="submission" date="2020-08" db="EMBL/GenBank/DDBJ databases">
        <title>Sequencing the genomes of 1000 actinobacteria strains.</title>
        <authorList>
            <person name="Klenk H.-P."/>
        </authorList>
    </citation>
    <scope>NUCLEOTIDE SEQUENCE [LARGE SCALE GENOMIC DNA]</scope>
    <source>
        <strain evidence="2 3">DSM 44230</strain>
    </source>
</reference>
<keyword evidence="2" id="KW-0808">Transferase</keyword>
<dbReference type="GO" id="GO:0008168">
    <property type="term" value="F:methyltransferase activity"/>
    <property type="evidence" value="ECO:0007669"/>
    <property type="project" value="UniProtKB-KW"/>
</dbReference>
<evidence type="ECO:0000256" key="1">
    <source>
        <dbReference type="SAM" id="MobiDB-lite"/>
    </source>
</evidence>
<dbReference type="RefSeq" id="WP_185009001.1">
    <property type="nucleotide sequence ID" value="NZ_JACHMH010000001.1"/>
</dbReference>